<gene>
    <name evidence="4" type="primary">ABCF3</name>
    <name evidence="4" type="ORF">MHBO_000286</name>
</gene>
<dbReference type="PANTHER" id="PTHR19211:SF117">
    <property type="entry name" value="ATP-BINDING CASSETTE SUB-FAMILY F MEMBER 3"/>
    <property type="match status" value="1"/>
</dbReference>
<keyword evidence="4" id="KW-0067">ATP-binding</keyword>
<dbReference type="PANTHER" id="PTHR19211">
    <property type="entry name" value="ATP-BINDING TRANSPORT PROTEIN-RELATED"/>
    <property type="match status" value="1"/>
</dbReference>
<dbReference type="Proteomes" id="UP001439008">
    <property type="component" value="Unassembled WGS sequence"/>
</dbReference>
<dbReference type="InterPro" id="IPR050611">
    <property type="entry name" value="ABCF"/>
</dbReference>
<keyword evidence="5" id="KW-1185">Reference proteome</keyword>
<evidence type="ECO:0000313" key="5">
    <source>
        <dbReference type="Proteomes" id="UP001439008"/>
    </source>
</evidence>
<protein>
    <submittedName>
        <fullName evidence="4">ATP-binding cassette sub- F member 3</fullName>
    </submittedName>
</protein>
<dbReference type="SUPFAM" id="SSF52540">
    <property type="entry name" value="P-loop containing nucleoside triphosphate hydrolases"/>
    <property type="match status" value="1"/>
</dbReference>
<evidence type="ECO:0000256" key="1">
    <source>
        <dbReference type="ARBA" id="ARBA00022737"/>
    </source>
</evidence>
<proteinExistence type="predicted"/>
<comment type="caution">
    <text evidence="4">The sequence shown here is derived from an EMBL/GenBank/DDBJ whole genome shotgun (WGS) entry which is preliminary data.</text>
</comment>
<dbReference type="Gene3D" id="3.40.50.300">
    <property type="entry name" value="P-loop containing nucleotide triphosphate hydrolases"/>
    <property type="match status" value="1"/>
</dbReference>
<accession>A0ABV2AFT1</accession>
<organism evidence="4 5">
    <name type="scientific">Bonamia ostreae</name>
    <dbReference type="NCBI Taxonomy" id="126728"/>
    <lineage>
        <taxon>Eukaryota</taxon>
        <taxon>Sar</taxon>
        <taxon>Rhizaria</taxon>
        <taxon>Endomyxa</taxon>
        <taxon>Ascetosporea</taxon>
        <taxon>Haplosporida</taxon>
        <taxon>Bonamia</taxon>
    </lineage>
</organism>
<name>A0ABV2AFT1_9EUKA</name>
<evidence type="ECO:0000313" key="4">
    <source>
        <dbReference type="EMBL" id="MES1918299.1"/>
    </source>
</evidence>
<dbReference type="EMBL" id="JBDODL010000038">
    <property type="protein sequence ID" value="MES1918299.1"/>
    <property type="molecule type" value="Genomic_DNA"/>
</dbReference>
<sequence length="365" mass="42437">MEEIAKKTEIANFVESNLAAIRPEIAKFLSAIFYKQIERKSVSDLNSFAAKNKELMVNQLKLLKEKEFEDFNSKIFDKFLRNQKKATNFEMEILKFKEKPHFQEKLSSLIKPMSFNECFESVAPKNNKIAHKNKFGFYQLDLIDKKKKSKEQKQKSYDKIKYFSDEWEKQSKEIILKNWLKQPTASLNDIFISKYSMSTIDGTKRLLEETDLKLVRGKKYGLVGLNGVGKTTLLKRISRYDVKGIPSATKILYVEQEIKGDDTTVLDFVLKSDVIREHLIARKTALIDKMKTENGEDLENHQNELSEIEEKMADFEIDKSLAKVGKILSGLGFSKKMEQTKTKHLSGGWRMRFSSSTFWLILFIF</sequence>
<dbReference type="InterPro" id="IPR027417">
    <property type="entry name" value="P-loop_NTPase"/>
</dbReference>
<evidence type="ECO:0000259" key="3">
    <source>
        <dbReference type="Pfam" id="PF00005"/>
    </source>
</evidence>
<keyword evidence="1" id="KW-0677">Repeat</keyword>
<evidence type="ECO:0000256" key="2">
    <source>
        <dbReference type="SAM" id="Coils"/>
    </source>
</evidence>
<feature type="coiled-coil region" evidence="2">
    <location>
        <begin position="291"/>
        <end position="318"/>
    </location>
</feature>
<dbReference type="Pfam" id="PF00005">
    <property type="entry name" value="ABC_tran"/>
    <property type="match status" value="1"/>
</dbReference>
<keyword evidence="2" id="KW-0175">Coiled coil</keyword>
<feature type="domain" description="ABC transporter" evidence="3">
    <location>
        <begin position="208"/>
        <end position="353"/>
    </location>
</feature>
<dbReference type="GO" id="GO:0005524">
    <property type="term" value="F:ATP binding"/>
    <property type="evidence" value="ECO:0007669"/>
    <property type="project" value="UniProtKB-KW"/>
</dbReference>
<keyword evidence="4" id="KW-0547">Nucleotide-binding</keyword>
<dbReference type="InterPro" id="IPR003439">
    <property type="entry name" value="ABC_transporter-like_ATP-bd"/>
</dbReference>
<reference evidence="4 5" key="1">
    <citation type="journal article" date="2024" name="BMC Biol.">
        <title>Comparative genomics of Ascetosporea gives new insight into the evolutionary basis for animal parasitism in Rhizaria.</title>
        <authorList>
            <person name="Hiltunen Thoren M."/>
            <person name="Onut-Brannstrom I."/>
            <person name="Alfjorden A."/>
            <person name="Peckova H."/>
            <person name="Swords F."/>
            <person name="Hooper C."/>
            <person name="Holzer A.S."/>
            <person name="Bass D."/>
            <person name="Burki F."/>
        </authorList>
    </citation>
    <scope>NUCLEOTIDE SEQUENCE [LARGE SCALE GENOMIC DNA]</scope>
    <source>
        <strain evidence="4">20-A016</strain>
    </source>
</reference>